<sequence length="1144" mass="128921">MRIKKLMSANRGEISIRTFRACTELGIRTVAIYSEEDKYSLHRYKADEAYLVGAGLEPVQAYLNIDEIIDLALRKNIDAIHPGYGFLSESYEFAEACEKAGIMFIGPKPETLKIFGDKQTAKNLAKECNVPVIEGSDGEVKNYEEAVKVAKYIGYPVLLKATAGGGGRGIRVVESEKDLKDNFEASKREALKAFGKDGIIIEKYIKNPKHIEVQLLADKFGNTFHLYERDCSIQRRHQKVIEIAPSINIPKDTLDKLYEDSVNIGKRANLVSAATVEFLVDEKGKHYFLEVNPRIQVEHTVTELITGVDIVQAQIFIAAGEKLSYPLIGLNKQSDVYKHGFAIQSRVTTEDPENQFMPDTGEIEAYRTAAGFGVRLDAGNGFAGAVISPHYDSLLVKVSSWATTLEQAARKMDRALKEFRIRGVKTNIQFLENVVMHEDFIKGTFSTNFVDNTPALYRFKEQRDRATKALKFLANNIVNNPSGVKITDDVTLPPIKSFPPKFGEKIPSGTKDILNRKGVQGVLDYIRQSQEVLFTDTTFRDAHQSLLATRFRTIDMLNIADAYSHHMHELFSLEMWGGATFDVAYRFLKESPWDRLRLLREKIPNVLFQMLLRASNAVGYTNYPDNVVKRFIKLSADNGIDVFRIFDCFNWIEQLKPAIEEVKKHNKICEASICYTGDISDKNRTKYDLEYYIKLANELAAAGTDIIGIKDMAGLLKPYASQTLVKAIKDETGLPVHFHTHDTSGNGEAAALMAIEAGADVVDAAVSSMSGLTSQPNLGSIYSAIEYTDKASSLDKIWTQNISDYFDRVRRYYFPFESGMKSASAEVYDHEIPGGQYSNLIVQVEAMGLIDKWEEVRRMYAEVNDELGDIIKVTPSSKVVGDMALFMVRNELEIKDLYEKGETLSFPDSVVAFFKGLLGQPYGGFNEKLRKIVLKNEKAIKERPGEKLPPYDFNNVKKRLEKKYDRKLSDIDIISYALYPQVFEEWLNFTDEFGDPSIFSTRSFFYPLKKEEEIQVDIEEGKTLIIKYLGESEPDEKAYRKIFFELNGQPRTVKIKDEKLTDVIKSNVKGDSSDPKQICATMPGKILKVNVKQGEKVAKGDLLIITEAMKMETKITASCDGEVEEIYLHEGDKIESGDLLISLA</sequence>
<dbReference type="SUPFAM" id="SSF52440">
    <property type="entry name" value="PreATP-grasp domain"/>
    <property type="match status" value="1"/>
</dbReference>
<dbReference type="InterPro" id="IPR011054">
    <property type="entry name" value="Rudment_hybrid_motif"/>
</dbReference>
<dbReference type="InterPro" id="IPR000891">
    <property type="entry name" value="PYR_CT"/>
</dbReference>
<dbReference type="PROSITE" id="PS50975">
    <property type="entry name" value="ATP_GRASP"/>
    <property type="match status" value="1"/>
</dbReference>
<dbReference type="Proteomes" id="UP000262325">
    <property type="component" value="Unassembled WGS sequence"/>
</dbReference>
<dbReference type="InterPro" id="IPR005479">
    <property type="entry name" value="CPAse_ATP-bd"/>
</dbReference>
<evidence type="ECO:0000256" key="3">
    <source>
        <dbReference type="ARBA" id="ARBA00022598"/>
    </source>
</evidence>
<dbReference type="PROSITE" id="PS50991">
    <property type="entry name" value="PYR_CT"/>
    <property type="match status" value="1"/>
</dbReference>
<dbReference type="InterPro" id="IPR003379">
    <property type="entry name" value="Carboxylase_cons_dom"/>
</dbReference>
<dbReference type="InterPro" id="IPR013785">
    <property type="entry name" value="Aldolase_TIM"/>
</dbReference>
<comment type="function">
    <text evidence="8">Catalyzes a 2-step reaction, involving the ATP-dependent carboxylation of the covalently attached biotin in the first step and the transfer of the carboxyl group to pyruvate in the second.</text>
</comment>
<dbReference type="SUPFAM" id="SSF51246">
    <property type="entry name" value="Rudiment single hybrid motif"/>
    <property type="match status" value="1"/>
</dbReference>
<evidence type="ECO:0000259" key="14">
    <source>
        <dbReference type="PROSITE" id="PS50975"/>
    </source>
</evidence>
<evidence type="ECO:0000259" key="16">
    <source>
        <dbReference type="PROSITE" id="PS50991"/>
    </source>
</evidence>
<dbReference type="Gene3D" id="3.20.20.70">
    <property type="entry name" value="Aldolase class I"/>
    <property type="match status" value="1"/>
</dbReference>
<dbReference type="EC" id="6.4.1.1" evidence="2 8"/>
<comment type="catalytic activity">
    <reaction evidence="8">
        <text>hydrogencarbonate + pyruvate + ATP = oxaloacetate + ADP + phosphate + H(+)</text>
        <dbReference type="Rhea" id="RHEA:20844"/>
        <dbReference type="ChEBI" id="CHEBI:15361"/>
        <dbReference type="ChEBI" id="CHEBI:15378"/>
        <dbReference type="ChEBI" id="CHEBI:16452"/>
        <dbReference type="ChEBI" id="CHEBI:17544"/>
        <dbReference type="ChEBI" id="CHEBI:30616"/>
        <dbReference type="ChEBI" id="CHEBI:43474"/>
        <dbReference type="ChEBI" id="CHEBI:456216"/>
        <dbReference type="EC" id="6.4.1.1"/>
    </reaction>
</comment>
<accession>A0A3D5Q8G8</accession>
<name>A0A3D5Q8G8_FLESI</name>
<organism evidence="17 18">
    <name type="scientific">Flexistipes sinusarabici</name>
    <dbReference type="NCBI Taxonomy" id="2352"/>
    <lineage>
        <taxon>Bacteria</taxon>
        <taxon>Pseudomonadati</taxon>
        <taxon>Deferribacterota</taxon>
        <taxon>Deferribacteres</taxon>
        <taxon>Deferribacterales</taxon>
        <taxon>Flexistipitaceae</taxon>
        <taxon>Flexistipes</taxon>
    </lineage>
</organism>
<dbReference type="FunFam" id="3.30.1490.20:FF:000018">
    <property type="entry name" value="Biotin carboxylase"/>
    <property type="match status" value="1"/>
</dbReference>
<dbReference type="GO" id="GO:0004736">
    <property type="term" value="F:pyruvate carboxylase activity"/>
    <property type="evidence" value="ECO:0007669"/>
    <property type="project" value="UniProtKB-EC"/>
</dbReference>
<dbReference type="SMART" id="SM00878">
    <property type="entry name" value="Biotin_carb_C"/>
    <property type="match status" value="1"/>
</dbReference>
<dbReference type="GO" id="GO:0005737">
    <property type="term" value="C:cytoplasm"/>
    <property type="evidence" value="ECO:0007669"/>
    <property type="project" value="TreeGrafter"/>
</dbReference>
<dbReference type="GO" id="GO:0046872">
    <property type="term" value="F:metal ion binding"/>
    <property type="evidence" value="ECO:0007669"/>
    <property type="project" value="UniProtKB-KW"/>
</dbReference>
<keyword evidence="17" id="KW-0670">Pyruvate</keyword>
<feature type="domain" description="ATP-grasp" evidence="14">
    <location>
        <begin position="122"/>
        <end position="319"/>
    </location>
</feature>
<dbReference type="InterPro" id="IPR011764">
    <property type="entry name" value="Biotin_carboxylation_dom"/>
</dbReference>
<feature type="domain" description="Biotin carboxylation" evidence="15">
    <location>
        <begin position="2"/>
        <end position="455"/>
    </location>
</feature>
<feature type="binding site" evidence="10">
    <location>
        <position position="874"/>
    </location>
    <ligand>
        <name>substrate</name>
    </ligand>
</feature>
<dbReference type="Pfam" id="PF00682">
    <property type="entry name" value="HMGL-like"/>
    <property type="match status" value="1"/>
</dbReference>
<evidence type="ECO:0000259" key="15">
    <source>
        <dbReference type="PROSITE" id="PS50979"/>
    </source>
</evidence>
<dbReference type="GO" id="GO:0006094">
    <property type="term" value="P:gluconeogenesis"/>
    <property type="evidence" value="ECO:0007669"/>
    <property type="project" value="InterPro"/>
</dbReference>
<dbReference type="InterPro" id="IPR011761">
    <property type="entry name" value="ATP-grasp"/>
</dbReference>
<dbReference type="CDD" id="cd06850">
    <property type="entry name" value="biotinyl_domain"/>
    <property type="match status" value="1"/>
</dbReference>
<dbReference type="SUPFAM" id="SSF56059">
    <property type="entry name" value="Glutathione synthetase ATP-binding domain-like"/>
    <property type="match status" value="1"/>
</dbReference>
<keyword evidence="6 8" id="KW-0067">ATP-binding</keyword>
<keyword evidence="5 8" id="KW-0547">Nucleotide-binding</keyword>
<dbReference type="PROSITE" id="PS50968">
    <property type="entry name" value="BIOTINYL_LIPOYL"/>
    <property type="match status" value="1"/>
</dbReference>
<reference evidence="17 18" key="1">
    <citation type="journal article" date="2018" name="Nat. Biotechnol.">
        <title>A standardized bacterial taxonomy based on genome phylogeny substantially revises the tree of life.</title>
        <authorList>
            <person name="Parks D.H."/>
            <person name="Chuvochina M."/>
            <person name="Waite D.W."/>
            <person name="Rinke C."/>
            <person name="Skarshewski A."/>
            <person name="Chaumeil P.A."/>
            <person name="Hugenholtz P."/>
        </authorList>
    </citation>
    <scope>NUCLEOTIDE SEQUENCE [LARGE SCALE GENOMIC DNA]</scope>
    <source>
        <strain evidence="17">UBA8672</strain>
    </source>
</reference>
<keyword evidence="3 8" id="KW-0436">Ligase</keyword>
<evidence type="ECO:0000256" key="8">
    <source>
        <dbReference type="PIRNR" id="PIRNR001594"/>
    </source>
</evidence>
<dbReference type="InterPro" id="IPR005930">
    <property type="entry name" value="Pyruv_COase"/>
</dbReference>
<evidence type="ECO:0000256" key="1">
    <source>
        <dbReference type="ARBA" id="ARBA00001953"/>
    </source>
</evidence>
<dbReference type="PROSITE" id="PS00866">
    <property type="entry name" value="CPSASE_1"/>
    <property type="match status" value="1"/>
</dbReference>
<dbReference type="InterPro" id="IPR055268">
    <property type="entry name" value="PCB-like"/>
</dbReference>
<dbReference type="NCBIfam" id="TIGR01235">
    <property type="entry name" value="pyruv_carbox"/>
    <property type="match status" value="1"/>
</dbReference>
<dbReference type="FunFam" id="3.40.50.20:FF:000010">
    <property type="entry name" value="Propionyl-CoA carboxylase subunit alpha"/>
    <property type="match status" value="1"/>
</dbReference>
<dbReference type="PIRSF" id="PIRSF001594">
    <property type="entry name" value="Pyruv_carbox"/>
    <property type="match status" value="1"/>
</dbReference>
<evidence type="ECO:0000313" key="17">
    <source>
        <dbReference type="EMBL" id="HCW92155.1"/>
    </source>
</evidence>
<keyword evidence="7 8" id="KW-0092">Biotin</keyword>
<dbReference type="SUPFAM" id="SSF51569">
    <property type="entry name" value="Aldolase"/>
    <property type="match status" value="1"/>
</dbReference>
<dbReference type="Pfam" id="PF02436">
    <property type="entry name" value="PYC_OADA"/>
    <property type="match status" value="1"/>
</dbReference>
<dbReference type="Gene3D" id="3.10.600.10">
    <property type="entry name" value="pyruvate carboxylase f1077a mutant domain"/>
    <property type="match status" value="1"/>
</dbReference>
<dbReference type="InterPro" id="IPR005482">
    <property type="entry name" value="Biotin_COase_C"/>
</dbReference>
<evidence type="ECO:0000259" key="13">
    <source>
        <dbReference type="PROSITE" id="PS50968"/>
    </source>
</evidence>
<dbReference type="AlphaFoldDB" id="A0A3D5Q8G8"/>
<dbReference type="RefSeq" id="WP_273265921.1">
    <property type="nucleotide sequence ID" value="NZ_JAAZVV010000043.1"/>
</dbReference>
<dbReference type="InterPro" id="IPR000089">
    <property type="entry name" value="Biotin_lipoyl"/>
</dbReference>
<feature type="binding site" evidence="11">
    <location>
        <position position="541"/>
    </location>
    <ligand>
        <name>Mn(2+)</name>
        <dbReference type="ChEBI" id="CHEBI:29035"/>
    </ligand>
</feature>
<dbReference type="Pfam" id="PF00289">
    <property type="entry name" value="Biotin_carb_N"/>
    <property type="match status" value="1"/>
</dbReference>
<comment type="caution">
    <text evidence="17">The sequence shown here is derived from an EMBL/GenBank/DDBJ whole genome shotgun (WGS) entry which is preliminary data.</text>
</comment>
<evidence type="ECO:0000256" key="6">
    <source>
        <dbReference type="ARBA" id="ARBA00022840"/>
    </source>
</evidence>
<feature type="binding site" evidence="10">
    <location>
        <position position="613"/>
    </location>
    <ligand>
        <name>substrate</name>
    </ligand>
</feature>
<feature type="active site" evidence="9">
    <location>
        <position position="294"/>
    </location>
</feature>
<feature type="binding site" evidence="11">
    <location>
        <position position="739"/>
    </location>
    <ligand>
        <name>Mn(2+)</name>
        <dbReference type="ChEBI" id="CHEBI:29035"/>
    </ligand>
</feature>
<feature type="binding site" evidence="10">
    <location>
        <position position="118"/>
    </location>
    <ligand>
        <name>ATP</name>
        <dbReference type="ChEBI" id="CHEBI:30616"/>
    </ligand>
</feature>
<feature type="domain" description="Pyruvate carboxyltransferase" evidence="16">
    <location>
        <begin position="532"/>
        <end position="800"/>
    </location>
</feature>
<feature type="binding site" evidence="10">
    <location>
        <position position="237"/>
    </location>
    <ligand>
        <name>ATP</name>
        <dbReference type="ChEBI" id="CHEBI:30616"/>
    </ligand>
</feature>
<protein>
    <recommendedName>
        <fullName evidence="2 8">Pyruvate carboxylase</fullName>
        <ecNumber evidence="2 8">6.4.1.1</ecNumber>
    </recommendedName>
</protein>
<evidence type="ECO:0000256" key="10">
    <source>
        <dbReference type="PIRSR" id="PIRSR001594-2"/>
    </source>
</evidence>
<dbReference type="FunFam" id="3.20.20.70:FF:000033">
    <property type="entry name" value="Pyruvate carboxylase"/>
    <property type="match status" value="1"/>
</dbReference>
<dbReference type="NCBIfam" id="NF006761">
    <property type="entry name" value="PRK09282.1"/>
    <property type="match status" value="1"/>
</dbReference>
<gene>
    <name evidence="17" type="ORF">DHM44_00560</name>
</gene>
<comment type="cofactor">
    <cofactor evidence="1 8">
        <name>biotin</name>
        <dbReference type="ChEBI" id="CHEBI:57586"/>
    </cofactor>
</comment>
<dbReference type="Pfam" id="PF00364">
    <property type="entry name" value="Biotin_lipoyl"/>
    <property type="match status" value="1"/>
</dbReference>
<dbReference type="PROSITE" id="PS50979">
    <property type="entry name" value="BC"/>
    <property type="match status" value="1"/>
</dbReference>
<dbReference type="Pfam" id="PF02785">
    <property type="entry name" value="Biotin_carb_C"/>
    <property type="match status" value="1"/>
</dbReference>
<feature type="binding site" evidence="11">
    <location>
        <position position="741"/>
    </location>
    <ligand>
        <name>Mn(2+)</name>
        <dbReference type="ChEBI" id="CHEBI:29035"/>
    </ligand>
</feature>
<dbReference type="EMBL" id="DPPF01000012">
    <property type="protein sequence ID" value="HCW92155.1"/>
    <property type="molecule type" value="Genomic_DNA"/>
</dbReference>
<feature type="modified residue" description="N6-carboxylysine" evidence="12">
    <location>
        <position position="710"/>
    </location>
</feature>
<dbReference type="SUPFAM" id="SSF89000">
    <property type="entry name" value="post-HMGL domain-like"/>
    <property type="match status" value="1"/>
</dbReference>
<dbReference type="InterPro" id="IPR005481">
    <property type="entry name" value="BC-like_N"/>
</dbReference>
<dbReference type="GO" id="GO:0005524">
    <property type="term" value="F:ATP binding"/>
    <property type="evidence" value="ECO:0007669"/>
    <property type="project" value="UniProtKB-UniRule"/>
</dbReference>
<dbReference type="PROSITE" id="PS00867">
    <property type="entry name" value="CPSASE_2"/>
    <property type="match status" value="1"/>
</dbReference>
<dbReference type="CDD" id="cd07937">
    <property type="entry name" value="DRE_TIM_PC_TC_5S"/>
    <property type="match status" value="1"/>
</dbReference>
<evidence type="ECO:0000256" key="4">
    <source>
        <dbReference type="ARBA" id="ARBA00022723"/>
    </source>
</evidence>
<feature type="modified residue" description="N6-biotinyllysine" evidence="12">
    <location>
        <position position="1110"/>
    </location>
</feature>
<dbReference type="NCBIfam" id="NF009554">
    <property type="entry name" value="PRK12999.1"/>
    <property type="match status" value="1"/>
</dbReference>
<dbReference type="Pfam" id="PF02786">
    <property type="entry name" value="CPSase_L_D2"/>
    <property type="match status" value="1"/>
</dbReference>
<dbReference type="InterPro" id="IPR016185">
    <property type="entry name" value="PreATP-grasp_dom_sf"/>
</dbReference>
<evidence type="ECO:0000313" key="18">
    <source>
        <dbReference type="Proteomes" id="UP000262325"/>
    </source>
</evidence>
<evidence type="ECO:0000256" key="11">
    <source>
        <dbReference type="PIRSR" id="PIRSR001594-3"/>
    </source>
</evidence>
<dbReference type="SUPFAM" id="SSF51230">
    <property type="entry name" value="Single hybrid motif"/>
    <property type="match status" value="1"/>
</dbReference>
<evidence type="ECO:0000256" key="7">
    <source>
        <dbReference type="ARBA" id="ARBA00023267"/>
    </source>
</evidence>
<evidence type="ECO:0000256" key="9">
    <source>
        <dbReference type="PIRSR" id="PIRSR001594-1"/>
    </source>
</evidence>
<feature type="binding site" evidence="10">
    <location>
        <position position="202"/>
    </location>
    <ligand>
        <name>ATP</name>
        <dbReference type="ChEBI" id="CHEBI:30616"/>
    </ligand>
</feature>
<evidence type="ECO:0000256" key="12">
    <source>
        <dbReference type="PIRSR" id="PIRSR001594-4"/>
    </source>
</evidence>
<dbReference type="Gene3D" id="3.30.470.20">
    <property type="entry name" value="ATP-grasp fold, B domain"/>
    <property type="match status" value="1"/>
</dbReference>
<evidence type="ECO:0000256" key="5">
    <source>
        <dbReference type="ARBA" id="ARBA00022741"/>
    </source>
</evidence>
<dbReference type="InterPro" id="IPR011053">
    <property type="entry name" value="Single_hybrid_motif"/>
</dbReference>
<dbReference type="PANTHER" id="PTHR43778">
    <property type="entry name" value="PYRUVATE CARBOXYLASE"/>
    <property type="match status" value="1"/>
</dbReference>
<dbReference type="Gene3D" id="2.40.50.100">
    <property type="match status" value="1"/>
</dbReference>
<feature type="binding site" description="via carbamate group" evidence="11">
    <location>
        <position position="710"/>
    </location>
    <ligand>
        <name>Mn(2+)</name>
        <dbReference type="ChEBI" id="CHEBI:29035"/>
    </ligand>
</feature>
<dbReference type="PANTHER" id="PTHR43778:SF2">
    <property type="entry name" value="PYRUVATE CARBOXYLASE, MITOCHONDRIAL"/>
    <property type="match status" value="1"/>
</dbReference>
<dbReference type="FunFam" id="2.40.50.100:FF:000003">
    <property type="entry name" value="Acetyl-CoA carboxylase biotin carboxyl carrier protein"/>
    <property type="match status" value="1"/>
</dbReference>
<evidence type="ECO:0000256" key="2">
    <source>
        <dbReference type="ARBA" id="ARBA00013057"/>
    </source>
</evidence>
<keyword evidence="4 11" id="KW-0479">Metal-binding</keyword>
<feature type="domain" description="Lipoyl-binding" evidence="13">
    <location>
        <begin position="1069"/>
        <end position="1144"/>
    </location>
</feature>
<proteinExistence type="predicted"/>